<accession>X1VNL8</accession>
<organism evidence="1">
    <name type="scientific">marine sediment metagenome</name>
    <dbReference type="NCBI Taxonomy" id="412755"/>
    <lineage>
        <taxon>unclassified sequences</taxon>
        <taxon>metagenomes</taxon>
        <taxon>ecological metagenomes</taxon>
    </lineage>
</organism>
<comment type="caution">
    <text evidence="1">The sequence shown here is derived from an EMBL/GenBank/DDBJ whole genome shotgun (WGS) entry which is preliminary data.</text>
</comment>
<dbReference type="InterPro" id="IPR043519">
    <property type="entry name" value="NT_sf"/>
</dbReference>
<dbReference type="Gene3D" id="3.30.460.10">
    <property type="entry name" value="Beta Polymerase, domain 2"/>
    <property type="match status" value="1"/>
</dbReference>
<dbReference type="EMBL" id="BARW01035120">
    <property type="protein sequence ID" value="GAJ17906.1"/>
    <property type="molecule type" value="Genomic_DNA"/>
</dbReference>
<dbReference type="AlphaFoldDB" id="X1VNL8"/>
<reference evidence="1" key="1">
    <citation type="journal article" date="2014" name="Front. Microbiol.">
        <title>High frequency of phylogenetically diverse reductive dehalogenase-homologous genes in deep subseafloor sedimentary metagenomes.</title>
        <authorList>
            <person name="Kawai M."/>
            <person name="Futagami T."/>
            <person name="Toyoda A."/>
            <person name="Takaki Y."/>
            <person name="Nishi S."/>
            <person name="Hori S."/>
            <person name="Arai W."/>
            <person name="Tsubouchi T."/>
            <person name="Morono Y."/>
            <person name="Uchiyama I."/>
            <person name="Ito T."/>
            <person name="Fujiyama A."/>
            <person name="Inagaki F."/>
            <person name="Takami H."/>
        </authorList>
    </citation>
    <scope>NUCLEOTIDE SEQUENCE</scope>
    <source>
        <strain evidence="1">Expedition CK06-06</strain>
    </source>
</reference>
<dbReference type="SUPFAM" id="SSF81301">
    <property type="entry name" value="Nucleotidyltransferase"/>
    <property type="match status" value="1"/>
</dbReference>
<evidence type="ECO:0008006" key="2">
    <source>
        <dbReference type="Google" id="ProtNLM"/>
    </source>
</evidence>
<proteinExistence type="predicted"/>
<evidence type="ECO:0000313" key="1">
    <source>
        <dbReference type="EMBL" id="GAJ17906.1"/>
    </source>
</evidence>
<gene>
    <name evidence="1" type="ORF">S12H4_54857</name>
</gene>
<sequence>SDIDLALIIDNLEDDERFDLQVKLMLIASDFDIRIEPHPISNKDFNFNNPFVAEILKTGIEIEPRTPNTWYI</sequence>
<name>X1VNL8_9ZZZZ</name>
<protein>
    <recommendedName>
        <fullName evidence="2">Polymerase beta nucleotidyltransferase domain-containing protein</fullName>
    </recommendedName>
</protein>
<feature type="non-terminal residue" evidence="1">
    <location>
        <position position="1"/>
    </location>
</feature>